<dbReference type="InterPro" id="IPR001507">
    <property type="entry name" value="ZP_dom"/>
</dbReference>
<dbReference type="EMBL" id="OC915519">
    <property type="protein sequence ID" value="CAD7640816.1"/>
    <property type="molecule type" value="Genomic_DNA"/>
</dbReference>
<dbReference type="Pfam" id="PF25057">
    <property type="entry name" value="CUT_N"/>
    <property type="match status" value="1"/>
</dbReference>
<dbReference type="GO" id="GO:0042302">
    <property type="term" value="F:structural constituent of cuticle"/>
    <property type="evidence" value="ECO:0007669"/>
    <property type="project" value="UniProtKB-KW"/>
</dbReference>
<dbReference type="AlphaFoldDB" id="A0A7R9LFL9"/>
<reference evidence="4" key="1">
    <citation type="submission" date="2020-11" db="EMBL/GenBank/DDBJ databases">
        <authorList>
            <person name="Tran Van P."/>
        </authorList>
    </citation>
    <scope>NUCLEOTIDE SEQUENCE</scope>
</reference>
<evidence type="ECO:0000259" key="3">
    <source>
        <dbReference type="PROSITE" id="PS51034"/>
    </source>
</evidence>
<keyword evidence="2" id="KW-0732">Signal</keyword>
<organism evidence="4">
    <name type="scientific">Oppiella nova</name>
    <dbReference type="NCBI Taxonomy" id="334625"/>
    <lineage>
        <taxon>Eukaryota</taxon>
        <taxon>Metazoa</taxon>
        <taxon>Ecdysozoa</taxon>
        <taxon>Arthropoda</taxon>
        <taxon>Chelicerata</taxon>
        <taxon>Arachnida</taxon>
        <taxon>Acari</taxon>
        <taxon>Acariformes</taxon>
        <taxon>Sarcoptiformes</taxon>
        <taxon>Oribatida</taxon>
        <taxon>Brachypylina</taxon>
        <taxon>Oppioidea</taxon>
        <taxon>Oppiidae</taxon>
        <taxon>Oppiella</taxon>
    </lineage>
</organism>
<evidence type="ECO:0000313" key="4">
    <source>
        <dbReference type="EMBL" id="CAD7640816.1"/>
    </source>
</evidence>
<dbReference type="EMBL" id="CAJPVJ010000694">
    <property type="protein sequence ID" value="CAG2163183.1"/>
    <property type="molecule type" value="Genomic_DNA"/>
</dbReference>
<dbReference type="PANTHER" id="PTHR22907:SF54">
    <property type="entry name" value="GH04558P"/>
    <property type="match status" value="1"/>
</dbReference>
<name>A0A7R9LFL9_9ACAR</name>
<evidence type="ECO:0000256" key="2">
    <source>
        <dbReference type="ARBA" id="ARBA00022729"/>
    </source>
</evidence>
<dbReference type="Proteomes" id="UP000728032">
    <property type="component" value="Unassembled WGS sequence"/>
</dbReference>
<dbReference type="InterPro" id="IPR056953">
    <property type="entry name" value="CUT_N"/>
</dbReference>
<keyword evidence="1" id="KW-0193">Cuticle</keyword>
<protein>
    <recommendedName>
        <fullName evidence="3">ZP domain-containing protein</fullName>
    </recommendedName>
</protein>
<evidence type="ECO:0000313" key="5">
    <source>
        <dbReference type="Proteomes" id="UP000728032"/>
    </source>
</evidence>
<dbReference type="Gene3D" id="2.60.40.3210">
    <property type="entry name" value="Zona pellucida, ZP-N domain"/>
    <property type="match status" value="1"/>
</dbReference>
<evidence type="ECO:0000256" key="1">
    <source>
        <dbReference type="ARBA" id="ARBA00022460"/>
    </source>
</evidence>
<gene>
    <name evidence="4" type="ORF">ONB1V03_LOCUS2767</name>
</gene>
<keyword evidence="5" id="KW-1185">Reference proteome</keyword>
<dbReference type="PROSITE" id="PS51034">
    <property type="entry name" value="ZP_2"/>
    <property type="match status" value="1"/>
</dbReference>
<dbReference type="OrthoDB" id="6139674at2759"/>
<feature type="domain" description="ZP" evidence="3">
    <location>
        <begin position="31"/>
        <end position="171"/>
    </location>
</feature>
<accession>A0A7R9LFL9</accession>
<proteinExistence type="predicted"/>
<dbReference type="PANTHER" id="PTHR22907">
    <property type="entry name" value="GH04558P"/>
    <property type="match status" value="1"/>
</dbReference>
<dbReference type="InterPro" id="IPR051962">
    <property type="entry name" value="Cuticlin"/>
</dbReference>
<sequence>MSGRLEYFRNHTLVSVRHISGESLVNDVHIECNSNDILVTLSAPNSFNGLSKNSSCMAEYRSTANITYKLPLRSCNTMSTDVDDGVEYFNTVVVQPHRRLVTNQGRGYHIRCRYQTREKRISNGFNVRRRSYIEEESDTPSLHFPTVRTFKLLNFIALWRMIDLKRSMIEI</sequence>